<keyword evidence="1" id="KW-0472">Membrane</keyword>
<feature type="transmembrane region" description="Helical" evidence="1">
    <location>
        <begin position="59"/>
        <end position="77"/>
    </location>
</feature>
<feature type="transmembrane region" description="Helical" evidence="1">
    <location>
        <begin position="269"/>
        <end position="289"/>
    </location>
</feature>
<evidence type="ECO:0000256" key="1">
    <source>
        <dbReference type="SAM" id="Phobius"/>
    </source>
</evidence>
<feature type="transmembrane region" description="Helical" evidence="1">
    <location>
        <begin position="134"/>
        <end position="151"/>
    </location>
</feature>
<dbReference type="Pfam" id="PF04235">
    <property type="entry name" value="DUF418"/>
    <property type="match status" value="1"/>
</dbReference>
<dbReference type="EMBL" id="CP137624">
    <property type="protein sequence ID" value="WPK13305.1"/>
    <property type="molecule type" value="Genomic_DNA"/>
</dbReference>
<dbReference type="Proteomes" id="UP001322664">
    <property type="component" value="Chromosome"/>
</dbReference>
<dbReference type="PANTHER" id="PTHR30590">
    <property type="entry name" value="INNER MEMBRANE PROTEIN"/>
    <property type="match status" value="1"/>
</dbReference>
<feature type="transmembrane region" description="Helical" evidence="1">
    <location>
        <begin position="112"/>
        <end position="127"/>
    </location>
</feature>
<feature type="transmembrane region" description="Helical" evidence="1">
    <location>
        <begin position="327"/>
        <end position="350"/>
    </location>
</feature>
<accession>A0ABZ0RYS9</accession>
<keyword evidence="1" id="KW-0812">Transmembrane</keyword>
<evidence type="ECO:0000313" key="3">
    <source>
        <dbReference type="EMBL" id="WPK13305.1"/>
    </source>
</evidence>
<feature type="transmembrane region" description="Helical" evidence="1">
    <location>
        <begin position="89"/>
        <end position="106"/>
    </location>
</feature>
<dbReference type="PANTHER" id="PTHR30590:SF2">
    <property type="entry name" value="INNER MEMBRANE PROTEIN"/>
    <property type="match status" value="1"/>
</dbReference>
<dbReference type="InterPro" id="IPR007349">
    <property type="entry name" value="DUF418"/>
</dbReference>
<organism evidence="3 4">
    <name type="scientific">Lysinibacillus louembei</name>
    <dbReference type="NCBI Taxonomy" id="1470088"/>
    <lineage>
        <taxon>Bacteria</taxon>
        <taxon>Bacillati</taxon>
        <taxon>Bacillota</taxon>
        <taxon>Bacilli</taxon>
        <taxon>Bacillales</taxon>
        <taxon>Bacillaceae</taxon>
        <taxon>Lysinibacillus</taxon>
    </lineage>
</organism>
<evidence type="ECO:0000313" key="4">
    <source>
        <dbReference type="Proteomes" id="UP001322664"/>
    </source>
</evidence>
<feature type="transmembrane region" description="Helical" evidence="1">
    <location>
        <begin position="301"/>
        <end position="321"/>
    </location>
</feature>
<proteinExistence type="predicted"/>
<keyword evidence="4" id="KW-1185">Reference proteome</keyword>
<keyword evidence="1" id="KW-1133">Transmembrane helix</keyword>
<dbReference type="InterPro" id="IPR052529">
    <property type="entry name" value="Bact_Transport_Assoc"/>
</dbReference>
<feature type="transmembrane region" description="Helical" evidence="1">
    <location>
        <begin position="191"/>
        <end position="221"/>
    </location>
</feature>
<feature type="transmembrane region" description="Helical" evidence="1">
    <location>
        <begin position="242"/>
        <end position="263"/>
    </location>
</feature>
<name>A0ABZ0RYS9_9BACI</name>
<dbReference type="RefSeq" id="WP_319837842.1">
    <property type="nucleotide sequence ID" value="NZ_CP137624.1"/>
</dbReference>
<feature type="domain" description="DUF418" evidence="2">
    <location>
        <begin position="224"/>
        <end position="373"/>
    </location>
</feature>
<protein>
    <submittedName>
        <fullName evidence="3">DUF418 domain-containing protein</fullName>
    </submittedName>
</protein>
<gene>
    <name evidence="3" type="ORF">R6U77_06420</name>
</gene>
<evidence type="ECO:0000259" key="2">
    <source>
        <dbReference type="Pfam" id="PF04235"/>
    </source>
</evidence>
<reference evidence="3 4" key="1">
    <citation type="submission" date="2023-09" db="EMBL/GenBank/DDBJ databases">
        <authorList>
            <person name="Page C.A."/>
            <person name="Perez-Diaz I.M."/>
        </authorList>
    </citation>
    <scope>NUCLEOTIDE SEQUENCE [LARGE SCALE GENOMIC DNA]</scope>
    <source>
        <strain evidence="3 4">Ll15</strain>
    </source>
</reference>
<sequence length="375" mass="42257">MKKRIEVIDALRGFSLLGILIANMLHFQYANVTLAAIQPTAWLDKIAFYFTKVFVEASFYPIFGFLFGYGVILFVHSLEKRELKTRGPLWRRAIGLILLGLLHITFVWDGDILLMYGSGLLIFMLFIKRKIKTLLIWAALLALCMLPLTIVKTDMMTLMAADMATTLDILKNGSYVEVVQNRIASTDDVPLIFYMIGLIATFVMMVVLSFFAVGPFLLLGMAAAKVDFFKHIADKKALLKRLTVFIPIGLLCKSLLFFDHFVAKLMHGVGAYMLAIGYMALFVIIFMSAQESKYAQSFVNLGRLSLTNYLMQSLICTTIFYGYGLGFFGELGVALGLLIALVIYSLQLYLANLYSKRFSIGPVEWVLRKFVYLGK</sequence>